<accession>A0A6A5R2U4</accession>
<evidence type="ECO:0000313" key="1">
    <source>
        <dbReference type="EMBL" id="KAF1922002.1"/>
    </source>
</evidence>
<gene>
    <name evidence="1" type="ORF">BDU57DRAFT_68922</name>
</gene>
<sequence>MNALWLAAVVKPSPPCVTCGSVEGLVRFIAKGQALPCPSRSAGGAHNSNTRTCQEQAKASVTQASHTGKACRRLFVRGQLSHERASFTGFASKPTTKSPSYPTHSSMGFRIRGTALWTSSLWCLR</sequence>
<dbReference type="Proteomes" id="UP000800096">
    <property type="component" value="Unassembled WGS sequence"/>
</dbReference>
<organism evidence="1 2">
    <name type="scientific">Ampelomyces quisqualis</name>
    <name type="common">Powdery mildew agent</name>
    <dbReference type="NCBI Taxonomy" id="50730"/>
    <lineage>
        <taxon>Eukaryota</taxon>
        <taxon>Fungi</taxon>
        <taxon>Dikarya</taxon>
        <taxon>Ascomycota</taxon>
        <taxon>Pezizomycotina</taxon>
        <taxon>Dothideomycetes</taxon>
        <taxon>Pleosporomycetidae</taxon>
        <taxon>Pleosporales</taxon>
        <taxon>Pleosporineae</taxon>
        <taxon>Phaeosphaeriaceae</taxon>
        <taxon>Ampelomyces</taxon>
    </lineage>
</organism>
<protein>
    <submittedName>
        <fullName evidence="1">Uncharacterized protein</fullName>
    </submittedName>
</protein>
<name>A0A6A5R2U4_AMPQU</name>
<keyword evidence="2" id="KW-1185">Reference proteome</keyword>
<dbReference type="EMBL" id="ML979132">
    <property type="protein sequence ID" value="KAF1922002.1"/>
    <property type="molecule type" value="Genomic_DNA"/>
</dbReference>
<dbReference type="AlphaFoldDB" id="A0A6A5R2U4"/>
<reference evidence="1" key="1">
    <citation type="journal article" date="2020" name="Stud. Mycol.">
        <title>101 Dothideomycetes genomes: a test case for predicting lifestyles and emergence of pathogens.</title>
        <authorList>
            <person name="Haridas S."/>
            <person name="Albert R."/>
            <person name="Binder M."/>
            <person name="Bloem J."/>
            <person name="Labutti K."/>
            <person name="Salamov A."/>
            <person name="Andreopoulos B."/>
            <person name="Baker S."/>
            <person name="Barry K."/>
            <person name="Bills G."/>
            <person name="Bluhm B."/>
            <person name="Cannon C."/>
            <person name="Castanera R."/>
            <person name="Culley D."/>
            <person name="Daum C."/>
            <person name="Ezra D."/>
            <person name="Gonzalez J."/>
            <person name="Henrissat B."/>
            <person name="Kuo A."/>
            <person name="Liang C."/>
            <person name="Lipzen A."/>
            <person name="Lutzoni F."/>
            <person name="Magnuson J."/>
            <person name="Mondo S."/>
            <person name="Nolan M."/>
            <person name="Ohm R."/>
            <person name="Pangilinan J."/>
            <person name="Park H.-J."/>
            <person name="Ramirez L."/>
            <person name="Alfaro M."/>
            <person name="Sun H."/>
            <person name="Tritt A."/>
            <person name="Yoshinaga Y."/>
            <person name="Zwiers L.-H."/>
            <person name="Turgeon B."/>
            <person name="Goodwin S."/>
            <person name="Spatafora J."/>
            <person name="Crous P."/>
            <person name="Grigoriev I."/>
        </authorList>
    </citation>
    <scope>NUCLEOTIDE SEQUENCE</scope>
    <source>
        <strain evidence="1">HMLAC05119</strain>
    </source>
</reference>
<proteinExistence type="predicted"/>
<evidence type="ECO:0000313" key="2">
    <source>
        <dbReference type="Proteomes" id="UP000800096"/>
    </source>
</evidence>